<dbReference type="SUPFAM" id="SSF53098">
    <property type="entry name" value="Ribonuclease H-like"/>
    <property type="match status" value="1"/>
</dbReference>
<dbReference type="InterPro" id="IPR023780">
    <property type="entry name" value="Chromo_domain"/>
</dbReference>
<accession>A0A284R6I6</accession>
<reference evidence="7" key="1">
    <citation type="journal article" date="2017" name="Nat. Ecol. Evol.">
        <title>Genome expansion and lineage-specific genetic innovations in the forest pathogenic fungi Armillaria.</title>
        <authorList>
            <person name="Sipos G."/>
            <person name="Prasanna A.N."/>
            <person name="Walter M.C."/>
            <person name="O'Connor E."/>
            <person name="Balint B."/>
            <person name="Krizsan K."/>
            <person name="Kiss B."/>
            <person name="Hess J."/>
            <person name="Varga T."/>
            <person name="Slot J."/>
            <person name="Riley R."/>
            <person name="Boka B."/>
            <person name="Rigling D."/>
            <person name="Barry K."/>
            <person name="Lee J."/>
            <person name="Mihaltcheva S."/>
            <person name="LaButti K."/>
            <person name="Lipzen A."/>
            <person name="Waldron R."/>
            <person name="Moloney N.M."/>
            <person name="Sperisen C."/>
            <person name="Kredics L."/>
            <person name="Vagvoelgyi C."/>
            <person name="Patrignani A."/>
            <person name="Fitzpatrick D."/>
            <person name="Nagy I."/>
            <person name="Doyle S."/>
            <person name="Anderson J.B."/>
            <person name="Grigoriev I.V."/>
            <person name="Gueldener U."/>
            <person name="Muensterkoetter M."/>
            <person name="Nagy L.G."/>
        </authorList>
    </citation>
    <scope>NUCLEOTIDE SEQUENCE [LARGE SCALE GENOMIC DNA]</scope>
    <source>
        <strain evidence="7">C18/9</strain>
    </source>
</reference>
<keyword evidence="7" id="KW-1185">Reference proteome</keyword>
<keyword evidence="3" id="KW-0539">Nucleus</keyword>
<dbReference type="GO" id="GO:0015074">
    <property type="term" value="P:DNA integration"/>
    <property type="evidence" value="ECO:0007669"/>
    <property type="project" value="InterPro"/>
</dbReference>
<proteinExistence type="predicted"/>
<name>A0A284R6I6_ARMOS</name>
<dbReference type="GO" id="GO:0005634">
    <property type="term" value="C:nucleus"/>
    <property type="evidence" value="ECO:0007669"/>
    <property type="project" value="UniProtKB-SubCell"/>
</dbReference>
<dbReference type="Gene3D" id="2.40.50.40">
    <property type="match status" value="1"/>
</dbReference>
<evidence type="ECO:0000259" key="5">
    <source>
        <dbReference type="PROSITE" id="PS50994"/>
    </source>
</evidence>
<organism evidence="6 7">
    <name type="scientific">Armillaria ostoyae</name>
    <name type="common">Armillaria root rot fungus</name>
    <dbReference type="NCBI Taxonomy" id="47428"/>
    <lineage>
        <taxon>Eukaryota</taxon>
        <taxon>Fungi</taxon>
        <taxon>Dikarya</taxon>
        <taxon>Basidiomycota</taxon>
        <taxon>Agaricomycotina</taxon>
        <taxon>Agaricomycetes</taxon>
        <taxon>Agaricomycetidae</taxon>
        <taxon>Agaricales</taxon>
        <taxon>Marasmiineae</taxon>
        <taxon>Physalacriaceae</taxon>
        <taxon>Armillaria</taxon>
    </lineage>
</organism>
<dbReference type="STRING" id="47428.A0A284R6I6"/>
<dbReference type="SMART" id="SM00298">
    <property type="entry name" value="CHROMO"/>
    <property type="match status" value="1"/>
</dbReference>
<dbReference type="PANTHER" id="PTHR37984:SF15">
    <property type="entry name" value="INTEGRASE CATALYTIC DOMAIN-CONTAINING PROTEIN"/>
    <property type="match status" value="1"/>
</dbReference>
<dbReference type="OrthoDB" id="2273864at2759"/>
<dbReference type="InterPro" id="IPR001584">
    <property type="entry name" value="Integrase_cat-core"/>
</dbReference>
<dbReference type="GO" id="GO:0006338">
    <property type="term" value="P:chromatin remodeling"/>
    <property type="evidence" value="ECO:0007669"/>
    <property type="project" value="UniProtKB-ARBA"/>
</dbReference>
<dbReference type="CDD" id="cd00024">
    <property type="entry name" value="CD_CSD"/>
    <property type="match status" value="1"/>
</dbReference>
<gene>
    <name evidence="6" type="ORF">ARMOST_07707</name>
</gene>
<evidence type="ECO:0000313" key="7">
    <source>
        <dbReference type="Proteomes" id="UP000219338"/>
    </source>
</evidence>
<evidence type="ECO:0000259" key="4">
    <source>
        <dbReference type="PROSITE" id="PS50013"/>
    </source>
</evidence>
<dbReference type="InterPro" id="IPR012337">
    <property type="entry name" value="RNaseH-like_sf"/>
</dbReference>
<evidence type="ECO:0000256" key="3">
    <source>
        <dbReference type="ARBA" id="ARBA00023242"/>
    </source>
</evidence>
<dbReference type="InterPro" id="IPR036397">
    <property type="entry name" value="RNaseH_sf"/>
</dbReference>
<feature type="domain" description="Integrase catalytic" evidence="5">
    <location>
        <begin position="1"/>
        <end position="96"/>
    </location>
</feature>
<dbReference type="InterPro" id="IPR016197">
    <property type="entry name" value="Chromo-like_dom_sf"/>
</dbReference>
<comment type="subcellular location">
    <subcellularLocation>
        <location evidence="1">Nucleus</location>
    </subcellularLocation>
</comment>
<dbReference type="InterPro" id="IPR023779">
    <property type="entry name" value="Chromodomain_CS"/>
</dbReference>
<dbReference type="AlphaFoldDB" id="A0A284R6I6"/>
<feature type="domain" description="Chromo" evidence="4">
    <location>
        <begin position="197"/>
        <end position="266"/>
    </location>
</feature>
<evidence type="ECO:0000256" key="1">
    <source>
        <dbReference type="ARBA" id="ARBA00004123"/>
    </source>
</evidence>
<protein>
    <recommendedName>
        <fullName evidence="8">Chromo domain-containing protein</fullName>
    </recommendedName>
</protein>
<sequence>MPQVVISDRGPQFISAFMKELYQMLDIKQNASTAFHPQTDGQTEHVNQEVEKYLHIFINFRQDDWADWLLLAEFAHNNCAHSATGKSPFMILYGRNPRIMPDSLRSANSKVPTASDFSKAMAKIHKETEEALKEAAGPFKILKKTGASAYKLKLLLHWKIHPRFNEKLLTLYTPPAFPNQEQPPPPLPDLIDEEEQWEVEEVLDSKPRKVRSSRGQPSTTVIDYFIKWKGWTWEHNSWVTAKDMGNAKEAIANYEKKTQHNERVAVVKIATTPQKSPRYDHGTQKWIRNPSVDKYKVFLEEYWANYYSAQDNLQEVNA</sequence>
<dbReference type="InterPro" id="IPR050951">
    <property type="entry name" value="Retrovirus_Pol_polyprotein"/>
</dbReference>
<keyword evidence="2" id="KW-0694">RNA-binding</keyword>
<dbReference type="PROSITE" id="PS50994">
    <property type="entry name" value="INTEGRASE"/>
    <property type="match status" value="1"/>
</dbReference>
<dbReference type="PROSITE" id="PS00598">
    <property type="entry name" value="CHROMO_1"/>
    <property type="match status" value="1"/>
</dbReference>
<dbReference type="PROSITE" id="PS50013">
    <property type="entry name" value="CHROMO_2"/>
    <property type="match status" value="1"/>
</dbReference>
<dbReference type="GO" id="GO:0003723">
    <property type="term" value="F:RNA binding"/>
    <property type="evidence" value="ECO:0007669"/>
    <property type="project" value="UniProtKB-KW"/>
</dbReference>
<dbReference type="EMBL" id="FUEG01000005">
    <property type="protein sequence ID" value="SJL04341.1"/>
    <property type="molecule type" value="Genomic_DNA"/>
</dbReference>
<dbReference type="Pfam" id="PF00385">
    <property type="entry name" value="Chromo"/>
    <property type="match status" value="1"/>
</dbReference>
<evidence type="ECO:0000256" key="2">
    <source>
        <dbReference type="ARBA" id="ARBA00022884"/>
    </source>
</evidence>
<dbReference type="InterPro" id="IPR000953">
    <property type="entry name" value="Chromo/chromo_shadow_dom"/>
</dbReference>
<evidence type="ECO:0000313" key="6">
    <source>
        <dbReference type="EMBL" id="SJL04341.1"/>
    </source>
</evidence>
<evidence type="ECO:0008006" key="8">
    <source>
        <dbReference type="Google" id="ProtNLM"/>
    </source>
</evidence>
<dbReference type="SUPFAM" id="SSF54160">
    <property type="entry name" value="Chromo domain-like"/>
    <property type="match status" value="1"/>
</dbReference>
<dbReference type="PANTHER" id="PTHR37984">
    <property type="entry name" value="PROTEIN CBG26694"/>
    <property type="match status" value="1"/>
</dbReference>
<dbReference type="Proteomes" id="UP000219338">
    <property type="component" value="Unassembled WGS sequence"/>
</dbReference>
<dbReference type="Gene3D" id="3.30.420.10">
    <property type="entry name" value="Ribonuclease H-like superfamily/Ribonuclease H"/>
    <property type="match status" value="1"/>
</dbReference>